<protein>
    <submittedName>
        <fullName evidence="1">Uncharacterized protein</fullName>
    </submittedName>
</protein>
<accession>A0A226X359</accession>
<dbReference type="EMBL" id="MTHB01000092">
    <property type="protein sequence ID" value="OXC77874.1"/>
    <property type="molecule type" value="Genomic_DNA"/>
</dbReference>
<comment type="caution">
    <text evidence="1">The sequence shown here is derived from an EMBL/GenBank/DDBJ whole genome shotgun (WGS) entry which is preliminary data.</text>
</comment>
<organism evidence="1 2">
    <name type="scientific">Caballeronia sordidicola</name>
    <name type="common">Burkholderia sordidicola</name>
    <dbReference type="NCBI Taxonomy" id="196367"/>
    <lineage>
        <taxon>Bacteria</taxon>
        <taxon>Pseudomonadati</taxon>
        <taxon>Pseudomonadota</taxon>
        <taxon>Betaproteobacteria</taxon>
        <taxon>Burkholderiales</taxon>
        <taxon>Burkholderiaceae</taxon>
        <taxon>Caballeronia</taxon>
    </lineage>
</organism>
<evidence type="ECO:0000313" key="2">
    <source>
        <dbReference type="Proteomes" id="UP000214720"/>
    </source>
</evidence>
<gene>
    <name evidence="1" type="ORF">BSU04_14705</name>
</gene>
<reference evidence="2" key="1">
    <citation type="submission" date="2017-01" db="EMBL/GenBank/DDBJ databases">
        <title>Genome Analysis of Deinococcus marmoris KOPRI26562.</title>
        <authorList>
            <person name="Kim J.H."/>
            <person name="Oh H.-M."/>
        </authorList>
    </citation>
    <scope>NUCLEOTIDE SEQUENCE [LARGE SCALE GENOMIC DNA]</scope>
    <source>
        <strain evidence="2">PAMC 26633</strain>
    </source>
</reference>
<sequence length="42" mass="4905">MREQFELIDMVVQDLARPRPTLFGDSSNFLVDCEGSVRRNFD</sequence>
<proteinExistence type="predicted"/>
<evidence type="ECO:0000313" key="1">
    <source>
        <dbReference type="EMBL" id="OXC77874.1"/>
    </source>
</evidence>
<dbReference type="Proteomes" id="UP000214720">
    <property type="component" value="Unassembled WGS sequence"/>
</dbReference>
<name>A0A226X359_CABSO</name>
<dbReference type="AlphaFoldDB" id="A0A226X359"/>